<gene>
    <name evidence="3" type="ORF">OB955_04085</name>
    <name evidence="2" type="ORF">OB960_13125</name>
</gene>
<dbReference type="GO" id="GO:0005886">
    <property type="term" value="C:plasma membrane"/>
    <property type="evidence" value="ECO:0007669"/>
    <property type="project" value="UniProtKB-SubCell"/>
</dbReference>
<dbReference type="PANTHER" id="PTHR43471">
    <property type="entry name" value="ABC TRANSPORTER PERMEASE"/>
    <property type="match status" value="1"/>
</dbReference>
<feature type="transmembrane region" description="Helical" evidence="1">
    <location>
        <begin position="181"/>
        <end position="203"/>
    </location>
</feature>
<reference evidence="2 4" key="1">
    <citation type="submission" date="2022-09" db="EMBL/GenBank/DDBJ databases">
        <title>Enrichment on poylsaccharides allowed isolation of novel metabolic and taxonomic groups of Haloarchaea.</title>
        <authorList>
            <person name="Sorokin D.Y."/>
            <person name="Elcheninov A.G."/>
            <person name="Khizhniak T.V."/>
            <person name="Kolganova T.V."/>
            <person name="Kublanov I.V."/>
        </authorList>
    </citation>
    <scope>NUCLEOTIDE SEQUENCE</scope>
    <source>
        <strain evidence="3 4">AArc-m2/3/4</strain>
        <strain evidence="2">AArc-xg1-1</strain>
    </source>
</reference>
<dbReference type="Proteomes" id="UP001321018">
    <property type="component" value="Unassembled WGS sequence"/>
</dbReference>
<organism evidence="2 5">
    <name type="scientific">Natronoglomus mannanivorans</name>
    <dbReference type="NCBI Taxonomy" id="2979990"/>
    <lineage>
        <taxon>Archaea</taxon>
        <taxon>Methanobacteriati</taxon>
        <taxon>Methanobacteriota</taxon>
        <taxon>Stenosarchaea group</taxon>
        <taxon>Halobacteria</taxon>
        <taxon>Halobacteriales</taxon>
        <taxon>Natrialbaceae</taxon>
        <taxon>Natronoglomus</taxon>
    </lineage>
</organism>
<protein>
    <submittedName>
        <fullName evidence="2">ABC transporter permease</fullName>
    </submittedName>
</protein>
<accession>A0AAP2Z031</accession>
<evidence type="ECO:0000256" key="1">
    <source>
        <dbReference type="SAM" id="Phobius"/>
    </source>
</evidence>
<evidence type="ECO:0000313" key="5">
    <source>
        <dbReference type="Proteomes" id="UP001321018"/>
    </source>
</evidence>
<evidence type="ECO:0000313" key="3">
    <source>
        <dbReference type="EMBL" id="MCU4971918.1"/>
    </source>
</evidence>
<dbReference type="EMBL" id="JAOPKA010000007">
    <property type="protein sequence ID" value="MCU4742337.1"/>
    <property type="molecule type" value="Genomic_DNA"/>
</dbReference>
<keyword evidence="4" id="KW-1185">Reference proteome</keyword>
<dbReference type="EMBL" id="JAOPKB010000002">
    <property type="protein sequence ID" value="MCU4971918.1"/>
    <property type="molecule type" value="Genomic_DNA"/>
</dbReference>
<feature type="transmembrane region" description="Helical" evidence="1">
    <location>
        <begin position="121"/>
        <end position="142"/>
    </location>
</feature>
<dbReference type="Pfam" id="PF12679">
    <property type="entry name" value="ABC2_membrane_2"/>
    <property type="match status" value="1"/>
</dbReference>
<feature type="transmembrane region" description="Helical" evidence="1">
    <location>
        <begin position="148"/>
        <end position="169"/>
    </location>
</feature>
<dbReference type="Proteomes" id="UP001320972">
    <property type="component" value="Unassembled WGS sequence"/>
</dbReference>
<keyword evidence="1" id="KW-0472">Membrane</keyword>
<dbReference type="AlphaFoldDB" id="A0AAP2Z031"/>
<proteinExistence type="predicted"/>
<feature type="transmembrane region" description="Helical" evidence="1">
    <location>
        <begin position="61"/>
        <end position="84"/>
    </location>
</feature>
<keyword evidence="1" id="KW-1133">Transmembrane helix</keyword>
<keyword evidence="1" id="KW-0812">Transmembrane</keyword>
<evidence type="ECO:0000313" key="2">
    <source>
        <dbReference type="EMBL" id="MCU4742337.1"/>
    </source>
</evidence>
<dbReference type="GO" id="GO:0140359">
    <property type="term" value="F:ABC-type transporter activity"/>
    <property type="evidence" value="ECO:0007669"/>
    <property type="project" value="InterPro"/>
</dbReference>
<dbReference type="RefSeq" id="WP_338004161.1">
    <property type="nucleotide sequence ID" value="NZ_JAOPKA010000007.1"/>
</dbReference>
<dbReference type="PANTHER" id="PTHR43471:SF1">
    <property type="entry name" value="ABC TRANSPORTER PERMEASE PROTEIN NOSY-RELATED"/>
    <property type="match status" value="1"/>
</dbReference>
<evidence type="ECO:0000313" key="4">
    <source>
        <dbReference type="Proteomes" id="UP001320972"/>
    </source>
</evidence>
<name>A0AAP2Z031_9EURY</name>
<feature type="transmembrane region" description="Helical" evidence="1">
    <location>
        <begin position="27"/>
        <end position="49"/>
    </location>
</feature>
<sequence length="293" mass="31946">MSSLDVDPRSVATIARKDLQDAARSRVLWLLTGLFVIFLGGAAFLFVYLEDLFAQEGEEVAAVSLILLLEQPVAWLLPLLGLLVGYKSLAGEVDTGSVKILLSLPHSRLDAVLGKFVGRTLVLWASLFAGLAVALVVIVAFYDEFHLWDFLVFSGLSMLFGAVFVALGVGISAMTTSTTRAAVGIVGLFVFLIFVFDTIRVGLHYLLEGTPWPDLGAQPPEWFVFYPRLNPMGAYDAALMSLLPDVVPQAVAQYYPSADAPFYLSGWFAVVILLVWLAVPLVVGYLRFEGHDL</sequence>
<comment type="caution">
    <text evidence="2">The sequence shown here is derived from an EMBL/GenBank/DDBJ whole genome shotgun (WGS) entry which is preliminary data.</text>
</comment>
<feature type="transmembrane region" description="Helical" evidence="1">
    <location>
        <begin position="264"/>
        <end position="286"/>
    </location>
</feature>